<evidence type="ECO:0000256" key="1">
    <source>
        <dbReference type="ARBA" id="ARBA00007228"/>
    </source>
</evidence>
<evidence type="ECO:0000256" key="3">
    <source>
        <dbReference type="ARBA" id="ARBA00022679"/>
    </source>
</evidence>
<evidence type="ECO:0000256" key="2">
    <source>
        <dbReference type="ARBA" id="ARBA00022603"/>
    </source>
</evidence>
<gene>
    <name evidence="6" type="ORF">P409_29160</name>
</gene>
<organism evidence="6 7">
    <name type="scientific">Inquilinus limosus MP06</name>
    <dbReference type="NCBI Taxonomy" id="1398085"/>
    <lineage>
        <taxon>Bacteria</taxon>
        <taxon>Pseudomonadati</taxon>
        <taxon>Pseudomonadota</taxon>
        <taxon>Alphaproteobacteria</taxon>
        <taxon>Rhodospirillales</taxon>
        <taxon>Rhodospirillaceae</taxon>
        <taxon>Inquilinus</taxon>
    </lineage>
</organism>
<keyword evidence="4" id="KW-0949">S-adenosyl-L-methionine</keyword>
<comment type="similarity">
    <text evidence="1">Belongs to the class IV-like SAM-binding methyltransferase superfamily. RNA methyltransferase TrmH family.</text>
</comment>
<dbReference type="Proteomes" id="UP000029995">
    <property type="component" value="Unassembled WGS sequence"/>
</dbReference>
<dbReference type="GO" id="GO:0002128">
    <property type="term" value="P:tRNA nucleoside ribose methylation"/>
    <property type="evidence" value="ECO:0007669"/>
    <property type="project" value="TreeGrafter"/>
</dbReference>
<dbReference type="PANTHER" id="PTHR42786:SF6">
    <property type="entry name" value="TRNA_RRNA METHYLTRANSFERASE SPOU TYPE DOMAIN-CONTAINING PROTEIN"/>
    <property type="match status" value="1"/>
</dbReference>
<dbReference type="GO" id="GO:0008173">
    <property type="term" value="F:RNA methyltransferase activity"/>
    <property type="evidence" value="ECO:0007669"/>
    <property type="project" value="InterPro"/>
</dbReference>
<sequence length="175" mass="18398">MKGYFAIGCEGISKPMNVGALLRTGHAFGAAFCFTVAPVAETVDFGWSDTSSAAGTVPLYTYPDVASLTLPQGCALVGIELMADSVALPSFRHPRRAVYVLGSERGGLSRDMVARCDHIVQIPTRFSLNLSLAGALVMYDRLISLGRFAPRPIMPGGPTEALPPHVHGGPIVGEG</sequence>
<dbReference type="CDD" id="cd18098">
    <property type="entry name" value="SpoU-like"/>
    <property type="match status" value="1"/>
</dbReference>
<keyword evidence="2" id="KW-0489">Methyltransferase</keyword>
<proteinExistence type="inferred from homology"/>
<dbReference type="InterPro" id="IPR004384">
    <property type="entry name" value="RNA_MeTrfase_TrmJ/LasT"/>
</dbReference>
<reference evidence="6 7" key="1">
    <citation type="submission" date="2014-01" db="EMBL/GenBank/DDBJ databases">
        <title>Genome sequence determination for a cystic fibrosis isolate, Inquilinus limosus.</title>
        <authorList>
            <person name="Pino M."/>
            <person name="Di Conza J."/>
            <person name="Gutkind G."/>
        </authorList>
    </citation>
    <scope>NUCLEOTIDE SEQUENCE [LARGE SCALE GENOMIC DNA]</scope>
    <source>
        <strain evidence="6 7">MP06</strain>
    </source>
</reference>
<evidence type="ECO:0000259" key="5">
    <source>
        <dbReference type="Pfam" id="PF00588"/>
    </source>
</evidence>
<dbReference type="Pfam" id="PF00588">
    <property type="entry name" value="SpoU_methylase"/>
    <property type="match status" value="1"/>
</dbReference>
<accession>A0A0A0D223</accession>
<dbReference type="SUPFAM" id="SSF75217">
    <property type="entry name" value="alpha/beta knot"/>
    <property type="match status" value="1"/>
</dbReference>
<dbReference type="RefSeq" id="WP_034846684.1">
    <property type="nucleotide sequence ID" value="NZ_JANX01000599.1"/>
</dbReference>
<dbReference type="OrthoDB" id="4578643at2"/>
<dbReference type="GO" id="GO:0005829">
    <property type="term" value="C:cytosol"/>
    <property type="evidence" value="ECO:0007669"/>
    <property type="project" value="TreeGrafter"/>
</dbReference>
<dbReference type="Gene3D" id="3.40.1280.10">
    <property type="match status" value="1"/>
</dbReference>
<evidence type="ECO:0000313" key="6">
    <source>
        <dbReference type="EMBL" id="KGM31102.1"/>
    </source>
</evidence>
<comment type="caution">
    <text evidence="6">The sequence shown here is derived from an EMBL/GenBank/DDBJ whole genome shotgun (WGS) entry which is preliminary data.</text>
</comment>
<dbReference type="InterPro" id="IPR029028">
    <property type="entry name" value="Alpha/beta_knot_MTases"/>
</dbReference>
<dbReference type="EMBL" id="JANX01000599">
    <property type="protein sequence ID" value="KGM31102.1"/>
    <property type="molecule type" value="Genomic_DNA"/>
</dbReference>
<protein>
    <recommendedName>
        <fullName evidence="5">tRNA/rRNA methyltransferase SpoU type domain-containing protein</fullName>
    </recommendedName>
</protein>
<dbReference type="PANTHER" id="PTHR42786">
    <property type="entry name" value="TRNA/RRNA METHYLTRANSFERASE"/>
    <property type="match status" value="1"/>
</dbReference>
<dbReference type="AlphaFoldDB" id="A0A0A0D223"/>
<evidence type="ECO:0000256" key="4">
    <source>
        <dbReference type="ARBA" id="ARBA00022691"/>
    </source>
</evidence>
<dbReference type="GO" id="GO:0003723">
    <property type="term" value="F:RNA binding"/>
    <property type="evidence" value="ECO:0007669"/>
    <property type="project" value="InterPro"/>
</dbReference>
<dbReference type="InterPro" id="IPR001537">
    <property type="entry name" value="SpoU_MeTrfase"/>
</dbReference>
<evidence type="ECO:0000313" key="7">
    <source>
        <dbReference type="Proteomes" id="UP000029995"/>
    </source>
</evidence>
<feature type="domain" description="tRNA/rRNA methyltransferase SpoU type" evidence="5">
    <location>
        <begin position="6"/>
        <end position="139"/>
    </location>
</feature>
<name>A0A0A0D223_9PROT</name>
<dbReference type="InterPro" id="IPR029026">
    <property type="entry name" value="tRNA_m1G_MTases_N"/>
</dbReference>
<keyword evidence="3" id="KW-0808">Transferase</keyword>